<evidence type="ECO:0000256" key="3">
    <source>
        <dbReference type="ARBA" id="ARBA00024347"/>
    </source>
</evidence>
<dbReference type="Gene3D" id="3.90.228.10">
    <property type="match status" value="1"/>
</dbReference>
<proteinExistence type="inferred from homology"/>
<evidence type="ECO:0000313" key="7">
    <source>
        <dbReference type="Proteomes" id="UP001652625"/>
    </source>
</evidence>
<feature type="zinc finger region" description="C3H1-type" evidence="4">
    <location>
        <begin position="108"/>
        <end position="134"/>
    </location>
</feature>
<dbReference type="SUPFAM" id="SSF117839">
    <property type="entry name" value="WWE domain"/>
    <property type="match status" value="1"/>
</dbReference>
<reference evidence="8" key="1">
    <citation type="submission" date="2025-08" db="UniProtKB">
        <authorList>
            <consortium name="RefSeq"/>
        </authorList>
    </citation>
    <scope>IDENTIFICATION</scope>
</reference>
<dbReference type="RefSeq" id="XP_065660916.1">
    <property type="nucleotide sequence ID" value="XM_065804844.1"/>
</dbReference>
<keyword evidence="4" id="KW-0862">Zinc</keyword>
<feature type="domain" description="C3H1-type" evidence="5">
    <location>
        <begin position="202"/>
        <end position="225"/>
    </location>
</feature>
<dbReference type="SUPFAM" id="SSF56399">
    <property type="entry name" value="ADP-ribosylation"/>
    <property type="match status" value="1"/>
</dbReference>
<keyword evidence="2" id="KW-0539">Nucleus</keyword>
<dbReference type="GeneID" id="101235770"/>
<dbReference type="InterPro" id="IPR051712">
    <property type="entry name" value="ARTD-AVP"/>
</dbReference>
<dbReference type="InterPro" id="IPR000571">
    <property type="entry name" value="Znf_CCCH"/>
</dbReference>
<dbReference type="InterPro" id="IPR037197">
    <property type="entry name" value="WWE_dom_sf"/>
</dbReference>
<dbReference type="PROSITE" id="PS50103">
    <property type="entry name" value="ZF_C3H1"/>
    <property type="match status" value="3"/>
</dbReference>
<comment type="subcellular location">
    <subcellularLocation>
        <location evidence="1">Nucleus</location>
    </subcellularLocation>
</comment>
<evidence type="ECO:0000259" key="5">
    <source>
        <dbReference type="PROSITE" id="PS50103"/>
    </source>
</evidence>
<feature type="domain" description="WWE" evidence="6">
    <location>
        <begin position="760"/>
        <end position="846"/>
    </location>
</feature>
<sequence length="1055" mass="121453">MKAKMELTGKESTDDLKLLFSRIIYTSLVGNSSVLKLNDILKLENVDKIVNILKKRSQWNGIQAFIHSYPSFFQLVEENNSLVIKPIATVEFCRDFDGKKGCIKTFCPKLHVCRHFVKGKCTFGPRCKKPHHFEGSNTRDVLRNHFLEGLSDEQLREFLCRNVQHLLEQDSINPDVPKSLEICKYYNVATGCTRDICPYIHVCRFYAEEGNCKFGNQCIRKHSIDNMQTKFLLHRYQMDNLTEMQVMTYLKIKAERREDQSNTDKCDKLSPPLLSPNHTPLNMGHFPALFSLPNATILQALANNKVPRKLSNSNHSPILSLPIFDDSSRGRKYSLPTPPIIVNKKGVLRNGLVDEKLFIQTMPSFPECSKIEGMPTDIQAQYFSSMSQSLDLNNKNIKNSFLDNELNLKSLNHFENSPTKNINLKPNLSSSSDSLHESFMQTILANSFEQNIRLYDNNELSRDRLGLHNLSPPTTNFNYEKRKFQHGTSENSEEFEQFPVENDILTNGHSTSFSQINYSLKSNNALNSEDTSLFSSYYTNSKASTSDFYSSLGSGTSIFSFQQSKEGSPTNNEQAYRDRKFVSDILDSTNLITGHNTQHQSIVSEQTNGNVANPSAKKVNCICQQTVICTYYIKGRCLGNPCPKLHSEEIFQWQVYTTPLKSNNNLKYEKEKGKWINIGTHENLKLESDYCSAEIEHSKIDLFGTTVTVKFEEMVAVGISEINANFGSYDLSSWLLQAIDDYSIQDNVVYKMRRLSTPSSMVEYSDLSFSTVWLWYWEDNFGMWRSYPSSNADLIETNKACLIKEIESKFMEGHLQYSFVEKKTTFDFNAMYQINYQSGKHIKIRRRPKFAPQDYNHETRTDFIIGPENVIKKPQQPWNGHDLVPLQEMSDIYNTVANRFKSYCNEYEILSIIQLQNKELWGTFVRFRNMLMNKGLRTTEKYVFKPCLKKDLAAVFQQGFPVCTCITDHGKMPLCNTFTSDPHKIKLDHKITNDDPFQYTFCARMTISLSDIKENGFNDFQREAQDSYSSTSPDLFFYAHNTNQVYPEFLIVFKS</sequence>
<gene>
    <name evidence="8" type="primary">LOC101235770</name>
</gene>
<dbReference type="Gene3D" id="3.30.720.50">
    <property type="match status" value="1"/>
</dbReference>
<protein>
    <submittedName>
        <fullName evidence="8">Uncharacterized protein LOC101235770 isoform X2</fullName>
    </submittedName>
</protein>
<evidence type="ECO:0000256" key="4">
    <source>
        <dbReference type="PROSITE-ProRule" id="PRU00723"/>
    </source>
</evidence>
<evidence type="ECO:0000313" key="8">
    <source>
        <dbReference type="RefSeq" id="XP_065660916.1"/>
    </source>
</evidence>
<dbReference type="Pfam" id="PF02825">
    <property type="entry name" value="WWE"/>
    <property type="match status" value="1"/>
</dbReference>
<dbReference type="Gene3D" id="3.30.1370.210">
    <property type="match status" value="1"/>
</dbReference>
<feature type="domain" description="C3H1-type" evidence="5">
    <location>
        <begin position="108"/>
        <end position="134"/>
    </location>
</feature>
<comment type="similarity">
    <text evidence="3">Belongs to the ARTD/PARP family.</text>
</comment>
<organism evidence="7 8">
    <name type="scientific">Hydra vulgaris</name>
    <name type="common">Hydra</name>
    <name type="synonym">Hydra attenuata</name>
    <dbReference type="NCBI Taxonomy" id="6087"/>
    <lineage>
        <taxon>Eukaryota</taxon>
        <taxon>Metazoa</taxon>
        <taxon>Cnidaria</taxon>
        <taxon>Hydrozoa</taxon>
        <taxon>Hydroidolina</taxon>
        <taxon>Anthoathecata</taxon>
        <taxon>Aplanulata</taxon>
        <taxon>Hydridae</taxon>
        <taxon>Hydra</taxon>
    </lineage>
</organism>
<feature type="domain" description="C3H1-type" evidence="5">
    <location>
        <begin position="624"/>
        <end position="649"/>
    </location>
</feature>
<feature type="zinc finger region" description="C3H1-type" evidence="4">
    <location>
        <begin position="202"/>
        <end position="225"/>
    </location>
</feature>
<keyword evidence="4" id="KW-0863">Zinc-finger</keyword>
<evidence type="ECO:0000256" key="1">
    <source>
        <dbReference type="ARBA" id="ARBA00004123"/>
    </source>
</evidence>
<dbReference type="PANTHER" id="PTHR45740">
    <property type="entry name" value="POLY [ADP-RIBOSE] POLYMERASE"/>
    <property type="match status" value="1"/>
</dbReference>
<feature type="zinc finger region" description="C3H1-type" evidence="4">
    <location>
        <begin position="624"/>
        <end position="649"/>
    </location>
</feature>
<keyword evidence="7" id="KW-1185">Reference proteome</keyword>
<dbReference type="InterPro" id="IPR004170">
    <property type="entry name" value="WWE_dom"/>
</dbReference>
<dbReference type="SMART" id="SM00356">
    <property type="entry name" value="ZnF_C3H1"/>
    <property type="match status" value="3"/>
</dbReference>
<name>A0ABM4CGS6_HYDVU</name>
<accession>A0ABM4CGS6</accession>
<keyword evidence="4" id="KW-0479">Metal-binding</keyword>
<dbReference type="Proteomes" id="UP001652625">
    <property type="component" value="Chromosome 09"/>
</dbReference>
<evidence type="ECO:0000256" key="2">
    <source>
        <dbReference type="ARBA" id="ARBA00023242"/>
    </source>
</evidence>
<evidence type="ECO:0000259" key="6">
    <source>
        <dbReference type="PROSITE" id="PS50918"/>
    </source>
</evidence>
<dbReference type="PROSITE" id="PS50918">
    <property type="entry name" value="WWE"/>
    <property type="match status" value="1"/>
</dbReference>
<dbReference type="PANTHER" id="PTHR45740:SF2">
    <property type="entry name" value="POLY [ADP-RIBOSE] POLYMERASE"/>
    <property type="match status" value="1"/>
</dbReference>
<dbReference type="Pfam" id="PF00642">
    <property type="entry name" value="zf-CCCH"/>
    <property type="match status" value="1"/>
</dbReference>